<proteinExistence type="predicted"/>
<evidence type="ECO:0000256" key="1">
    <source>
        <dbReference type="SAM" id="Coils"/>
    </source>
</evidence>
<gene>
    <name evidence="2" type="ORF">Sv326_0752</name>
</gene>
<keyword evidence="1" id="KW-0175">Coiled coil</keyword>
<dbReference type="AlphaFoldDB" id="A0A7D5XPU9"/>
<evidence type="ECO:0000313" key="3">
    <source>
        <dbReference type="Proteomes" id="UP000510821"/>
    </source>
</evidence>
<accession>A0A7D5XPU9</accession>
<name>A0A7D5XPU9_FERL1</name>
<dbReference type="KEGG" id="flt:Sv326_0752"/>
<feature type="coiled-coil region" evidence="1">
    <location>
        <begin position="65"/>
        <end position="126"/>
    </location>
</feature>
<organism evidence="2 3">
    <name type="scientific">Fermentimicrarchaeum limneticum</name>
    <dbReference type="NCBI Taxonomy" id="2795018"/>
    <lineage>
        <taxon>Archaea</taxon>
        <taxon>Candidatus Micrarchaeota</taxon>
        <taxon>Candidatus Fermentimicrarchaeales</taxon>
        <taxon>Candidatus Fermentimicrarchaeaceae</taxon>
        <taxon>Candidatus Fermentimicrarchaeum</taxon>
    </lineage>
</organism>
<sequence length="283" mass="32881">MAKQKKERMNRDFSYQDIVERLGEDDDVSFERIGDTIIMKREEKPEKRIPAQGERTEYYEEGMDFDKGREELDEAERKLALVKREIEKRKVGRMSRKDYEELDATFLRLESRLDSLDKEVRGLRVELGYLKGVVLDKIKETSAAAPVPQSTAQQVVEEVAVGKEEKQLQLVDDNVPEMRFDERKREGGSLSFLTTTLSNIYNSFFLGAGGGEEKDDYKEFQKKLFLLVRTQPRSLDEIAYGTEESKANCLIWLTRMVDEGLLAENEKGIDRKKVYGIVWEKIR</sequence>
<dbReference type="Proteomes" id="UP000510821">
    <property type="component" value="Chromosome"/>
</dbReference>
<protein>
    <submittedName>
        <fullName evidence="2">Uncharacterized protein</fullName>
    </submittedName>
</protein>
<dbReference type="EMBL" id="CP058998">
    <property type="protein sequence ID" value="QLJ52927.1"/>
    <property type="molecule type" value="Genomic_DNA"/>
</dbReference>
<evidence type="ECO:0000313" key="2">
    <source>
        <dbReference type="EMBL" id="QLJ52927.1"/>
    </source>
</evidence>
<reference evidence="3" key="1">
    <citation type="submission" date="2020-07" db="EMBL/GenBank/DDBJ databases">
        <title>Metabolic diversity and evolutionary history of the archaeal phylum ###Micrarchaeota### uncovered from a freshwater lake metagenome.</title>
        <authorList>
            <person name="Kadnikov V.V."/>
            <person name="Savvichev A.S."/>
            <person name="Mardanov A.V."/>
            <person name="Beletsky A.V."/>
            <person name="Chupakov A.V."/>
            <person name="Kokryatskaya N.M."/>
            <person name="Pimenov N.V."/>
            <person name="Ravin N.V."/>
        </authorList>
    </citation>
    <scope>NUCLEOTIDE SEQUENCE [LARGE SCALE GENOMIC DNA]</scope>
</reference>